<dbReference type="Pfam" id="PF01522">
    <property type="entry name" value="Polysacc_deac_1"/>
    <property type="match status" value="1"/>
</dbReference>
<evidence type="ECO:0000313" key="3">
    <source>
        <dbReference type="EMBL" id="KXA11275.1"/>
    </source>
</evidence>
<dbReference type="CDD" id="cd10917">
    <property type="entry name" value="CE4_NodB_like_6s_7s"/>
    <property type="match status" value="1"/>
</dbReference>
<keyword evidence="1" id="KW-1133">Transmembrane helix</keyword>
<accession>A0A133N4N7</accession>
<dbReference type="InterPro" id="IPR002509">
    <property type="entry name" value="NODB_dom"/>
</dbReference>
<dbReference type="EMBL" id="LRPU01000088">
    <property type="protein sequence ID" value="KXA11275.1"/>
    <property type="molecule type" value="Genomic_DNA"/>
</dbReference>
<feature type="domain" description="NodB homology" evidence="2">
    <location>
        <begin position="51"/>
        <end position="232"/>
    </location>
</feature>
<gene>
    <name evidence="3" type="ORF">HMPREF3222_01899</name>
</gene>
<dbReference type="NCBIfam" id="TIGR02764">
    <property type="entry name" value="spore_ybaN_pdaB"/>
    <property type="match status" value="1"/>
</dbReference>
<protein>
    <submittedName>
        <fullName evidence="3">Sporulation protein PdaB, polysaccharide deacetylase family</fullName>
    </submittedName>
</protein>
<dbReference type="InterPro" id="IPR050248">
    <property type="entry name" value="Polysacc_deacetylase_ArnD"/>
</dbReference>
<sequence>MNTLKNNNNFFSFKYFITTIALVVIIAIFTLPINVFAKDNKPIHCVDRDDKKISLTFDVNWAENDYLYEILDLLDENNIKATFFIMGKWVIYPKGNREKLVEIHKRGHEIGNHSYVHPDFKNIGKERIIEEVKKTEEIIEKEVGVKTNLFRFPSGSYSKESLSAIEGLEYKSIQWDVDSVDWKGESKEKEYKKVVNNVKGGSILLYHNNGKYTVENLKEIIPKLKSEGYEFVKISDIIYENSYEIDDNGKQLLIKTKQNNS</sequence>
<dbReference type="AlphaFoldDB" id="A0A133N4N7"/>
<dbReference type="GO" id="GO:0016020">
    <property type="term" value="C:membrane"/>
    <property type="evidence" value="ECO:0007669"/>
    <property type="project" value="TreeGrafter"/>
</dbReference>
<dbReference type="InterPro" id="IPR011330">
    <property type="entry name" value="Glyco_hydro/deAcase_b/a-brl"/>
</dbReference>
<keyword evidence="1" id="KW-0812">Transmembrane</keyword>
<dbReference type="Gene3D" id="3.20.20.370">
    <property type="entry name" value="Glycoside hydrolase/deacetylase"/>
    <property type="match status" value="1"/>
</dbReference>
<name>A0A133N4N7_CLOPF</name>
<dbReference type="PROSITE" id="PS51677">
    <property type="entry name" value="NODB"/>
    <property type="match status" value="1"/>
</dbReference>
<dbReference type="GO" id="GO:0016810">
    <property type="term" value="F:hydrolase activity, acting on carbon-nitrogen (but not peptide) bonds"/>
    <property type="evidence" value="ECO:0007669"/>
    <property type="project" value="InterPro"/>
</dbReference>
<keyword evidence="1" id="KW-0472">Membrane</keyword>
<evidence type="ECO:0000256" key="1">
    <source>
        <dbReference type="SAM" id="Phobius"/>
    </source>
</evidence>
<dbReference type="InterPro" id="IPR014132">
    <property type="entry name" value="PdaB-like"/>
</dbReference>
<evidence type="ECO:0000259" key="2">
    <source>
        <dbReference type="PROSITE" id="PS51677"/>
    </source>
</evidence>
<dbReference type="SUPFAM" id="SSF88713">
    <property type="entry name" value="Glycoside hydrolase/deacetylase"/>
    <property type="match status" value="1"/>
</dbReference>
<dbReference type="GO" id="GO:0005975">
    <property type="term" value="P:carbohydrate metabolic process"/>
    <property type="evidence" value="ECO:0007669"/>
    <property type="project" value="InterPro"/>
</dbReference>
<organism evidence="3 4">
    <name type="scientific">Clostridium perfringens</name>
    <dbReference type="NCBI Taxonomy" id="1502"/>
    <lineage>
        <taxon>Bacteria</taxon>
        <taxon>Bacillati</taxon>
        <taxon>Bacillota</taxon>
        <taxon>Clostridia</taxon>
        <taxon>Eubacteriales</taxon>
        <taxon>Clostridiaceae</taxon>
        <taxon>Clostridium</taxon>
    </lineage>
</organism>
<evidence type="ECO:0000313" key="4">
    <source>
        <dbReference type="Proteomes" id="UP000070646"/>
    </source>
</evidence>
<reference evidence="3 4" key="1">
    <citation type="submission" date="2016-01" db="EMBL/GenBank/DDBJ databases">
        <authorList>
            <person name="Oliw E.H."/>
        </authorList>
    </citation>
    <scope>NUCLEOTIDE SEQUENCE [LARGE SCALE GENOMIC DNA]</scope>
    <source>
        <strain evidence="3 4">MJR7757A</strain>
    </source>
</reference>
<dbReference type="Proteomes" id="UP000070646">
    <property type="component" value="Unassembled WGS sequence"/>
</dbReference>
<dbReference type="PANTHER" id="PTHR10587">
    <property type="entry name" value="GLYCOSYL TRANSFERASE-RELATED"/>
    <property type="match status" value="1"/>
</dbReference>
<dbReference type="PANTHER" id="PTHR10587:SF128">
    <property type="entry name" value="POLYSACCHARIDE DEACETYLASE PDAB-RELATED"/>
    <property type="match status" value="1"/>
</dbReference>
<proteinExistence type="predicted"/>
<feature type="transmembrane region" description="Helical" evidence="1">
    <location>
        <begin position="15"/>
        <end position="37"/>
    </location>
</feature>
<dbReference type="PATRIC" id="fig|1502.174.peg.1913"/>
<comment type="caution">
    <text evidence="3">The sequence shown here is derived from an EMBL/GenBank/DDBJ whole genome shotgun (WGS) entry which is preliminary data.</text>
</comment>